<dbReference type="Pfam" id="PF06985">
    <property type="entry name" value="HET"/>
    <property type="match status" value="1"/>
</dbReference>
<proteinExistence type="predicted"/>
<dbReference type="InterPro" id="IPR010730">
    <property type="entry name" value="HET"/>
</dbReference>
<keyword evidence="3" id="KW-1185">Reference proteome</keyword>
<accession>A0A6A6I5V2</accession>
<dbReference type="PANTHER" id="PTHR24148:SF64">
    <property type="entry name" value="HETEROKARYON INCOMPATIBILITY DOMAIN-CONTAINING PROTEIN"/>
    <property type="match status" value="1"/>
</dbReference>
<dbReference type="Pfam" id="PF26639">
    <property type="entry name" value="Het-6_barrel"/>
    <property type="match status" value="1"/>
</dbReference>
<evidence type="ECO:0000313" key="2">
    <source>
        <dbReference type="EMBL" id="KAF2245696.1"/>
    </source>
</evidence>
<dbReference type="AlphaFoldDB" id="A0A6A6I5V2"/>
<reference evidence="2" key="1">
    <citation type="journal article" date="2020" name="Stud. Mycol.">
        <title>101 Dothideomycetes genomes: a test case for predicting lifestyles and emergence of pathogens.</title>
        <authorList>
            <person name="Haridas S."/>
            <person name="Albert R."/>
            <person name="Binder M."/>
            <person name="Bloem J."/>
            <person name="Labutti K."/>
            <person name="Salamov A."/>
            <person name="Andreopoulos B."/>
            <person name="Baker S."/>
            <person name="Barry K."/>
            <person name="Bills G."/>
            <person name="Bluhm B."/>
            <person name="Cannon C."/>
            <person name="Castanera R."/>
            <person name="Culley D."/>
            <person name="Daum C."/>
            <person name="Ezra D."/>
            <person name="Gonzalez J."/>
            <person name="Henrissat B."/>
            <person name="Kuo A."/>
            <person name="Liang C."/>
            <person name="Lipzen A."/>
            <person name="Lutzoni F."/>
            <person name="Magnuson J."/>
            <person name="Mondo S."/>
            <person name="Nolan M."/>
            <person name="Ohm R."/>
            <person name="Pangilinan J."/>
            <person name="Park H.-J."/>
            <person name="Ramirez L."/>
            <person name="Alfaro M."/>
            <person name="Sun H."/>
            <person name="Tritt A."/>
            <person name="Yoshinaga Y."/>
            <person name="Zwiers L.-H."/>
            <person name="Turgeon B."/>
            <person name="Goodwin S."/>
            <person name="Spatafora J."/>
            <person name="Crous P."/>
            <person name="Grigoriev I."/>
        </authorList>
    </citation>
    <scope>NUCLEOTIDE SEQUENCE</scope>
    <source>
        <strain evidence="2">CBS 122368</strain>
    </source>
</reference>
<dbReference type="EMBL" id="ML987200">
    <property type="protein sequence ID" value="KAF2245696.1"/>
    <property type="molecule type" value="Genomic_DNA"/>
</dbReference>
<dbReference type="PANTHER" id="PTHR24148">
    <property type="entry name" value="ANKYRIN REPEAT DOMAIN-CONTAINING PROTEIN 39 HOMOLOG-RELATED"/>
    <property type="match status" value="1"/>
</dbReference>
<gene>
    <name evidence="2" type="ORF">BU26DRAFT_553525</name>
</gene>
<organism evidence="2 3">
    <name type="scientific">Trematosphaeria pertusa</name>
    <dbReference type="NCBI Taxonomy" id="390896"/>
    <lineage>
        <taxon>Eukaryota</taxon>
        <taxon>Fungi</taxon>
        <taxon>Dikarya</taxon>
        <taxon>Ascomycota</taxon>
        <taxon>Pezizomycotina</taxon>
        <taxon>Dothideomycetes</taxon>
        <taxon>Pleosporomycetidae</taxon>
        <taxon>Pleosporales</taxon>
        <taxon>Massarineae</taxon>
        <taxon>Trematosphaeriaceae</taxon>
        <taxon>Trematosphaeria</taxon>
    </lineage>
</organism>
<dbReference type="OrthoDB" id="3548654at2759"/>
<sequence>MEDSRASAATAGPSSYCYKPLPSAKGHFRLLKMEQTIDILSFSLTAYSFDSAPEYAALSYTWGAPANGLQASAEALYAQHLEVRCNGKVFSIGRNLFEAFLRLRTSYPDIYLWADAICINQKDLKEQGDQVAQMGDIYARAVKVIAWLGLDTLYPEMDDLLWLQRSDFRQHLFELEEKSKFNPDPGHNPLASFIDFVTGRDFPEGMNPAPRWQAFENFYGRCRWWSRAWVLQEVVLAQEIVMFCGRFELDWDKLRSLANLIRRHKAILVPRVESFRRDRHLDLGGYGRAMYTLRSLCINGGPEATSPDGSFIFRETKLNKQERRLFAFIDYALSLARPLGATKLQDKVYCVFGLINRFLPPGMEPSIPDYELSPQSVYYSMASMLIGHGPNLSVLSSALGPVHDGFGLDGVPTWVPDYSVTDILPRRVKEPPPGGTDSIHIYRDVVALTVKENGSRSLWRGQISGSVLSLQGTLIDTVAEIAPVLGRCRLDAPAHMAALLRFCRHMKMDHAKGQSRMEILSRTLTLDRKDFDHVASGGYLSPLQHFLIYAHASARVSGMRTDGRKPMIHFENGMLVKNEVHKSMLDMGVDLEYLARTEPNDWAQVEEMQEMLAPALLKPSERARFWTDYNHNAETAILAKRGSGTSLKMLTTLFEAGADKRTLFLTKRGYLGLGLPSVEVGDEVWALSGGTVPFCLRNAQESHGKKLLLGETYLHGFMNGWDCMRTEGIKEDLVPVHLV</sequence>
<name>A0A6A6I5V2_9PLEO</name>
<evidence type="ECO:0000313" key="3">
    <source>
        <dbReference type="Proteomes" id="UP000800094"/>
    </source>
</evidence>
<feature type="domain" description="Heterokaryon incompatibility" evidence="1">
    <location>
        <begin position="55"/>
        <end position="233"/>
    </location>
</feature>
<dbReference type="InterPro" id="IPR052895">
    <property type="entry name" value="HetReg/Transcr_Mod"/>
</dbReference>
<dbReference type="GeneID" id="54585543"/>
<protein>
    <submittedName>
        <fullName evidence="2">HET-domain-containing protein</fullName>
    </submittedName>
</protein>
<dbReference type="RefSeq" id="XP_033680700.1">
    <property type="nucleotide sequence ID" value="XM_033832213.1"/>
</dbReference>
<dbReference type="Proteomes" id="UP000800094">
    <property type="component" value="Unassembled WGS sequence"/>
</dbReference>
<evidence type="ECO:0000259" key="1">
    <source>
        <dbReference type="Pfam" id="PF06985"/>
    </source>
</evidence>